<keyword evidence="3" id="KW-1185">Reference proteome</keyword>
<accession>A0A8H5IWJ7</accession>
<evidence type="ECO:0000313" key="2">
    <source>
        <dbReference type="EMBL" id="KAF5544633.1"/>
    </source>
</evidence>
<protein>
    <submittedName>
        <fullName evidence="2">TPR domain-containing protein</fullName>
    </submittedName>
</protein>
<dbReference type="Proteomes" id="UP000522262">
    <property type="component" value="Unassembled WGS sequence"/>
</dbReference>
<proteinExistence type="predicted"/>
<comment type="caution">
    <text evidence="2">The sequence shown here is derived from an EMBL/GenBank/DDBJ whole genome shotgun (WGS) entry which is preliminary data.</text>
</comment>
<organism evidence="2 3">
    <name type="scientific">Fusarium mexicanum</name>
    <dbReference type="NCBI Taxonomy" id="751941"/>
    <lineage>
        <taxon>Eukaryota</taxon>
        <taxon>Fungi</taxon>
        <taxon>Dikarya</taxon>
        <taxon>Ascomycota</taxon>
        <taxon>Pezizomycotina</taxon>
        <taxon>Sordariomycetes</taxon>
        <taxon>Hypocreomycetidae</taxon>
        <taxon>Hypocreales</taxon>
        <taxon>Nectriaceae</taxon>
        <taxon>Fusarium</taxon>
        <taxon>Fusarium fujikuroi species complex</taxon>
    </lineage>
</organism>
<evidence type="ECO:0000259" key="1">
    <source>
        <dbReference type="Pfam" id="PF12770"/>
    </source>
</evidence>
<evidence type="ECO:0000313" key="3">
    <source>
        <dbReference type="Proteomes" id="UP000522262"/>
    </source>
</evidence>
<sequence length="1414" mass="157558">MEYSHTPPSEYLDDLNKQIDAAIRGEVAVPEDDPHRPDVLIRLAVLLFDRSKVAGGATSTSDLDRAIDLAQAAAIRALDCDVDKPSYLFERSLMLRYRFSRTAKMLDLDSAIKAANDGIKVAEQMSETNLSNYERSELQRHHNTRVRIFWALFKTRISQTSSTMAAEQAAVSSDIDCRKDEPSQPGIWYTLWLAASFKSGHLSDWGVSIEHMIDVADAALGAAPSAVPGRVLVMYRVAEWLRDRFARTRNIIDINRTITLLGTALRAASVHQWRRWIVDDYCGSLTERFEHFGSLHDMDLVIEAVETAVKAENDNDRPQFLFQIIKAYGVRFSNSKSRHALDSCIVQASREVKKSHEDPTVRTDLEAELGTLYGLRFEDSGQSQDLSDAILCCAQAINAMADDYPRRGVRFMEFSTKLAQRFDLSGSLDDINKAIKYSNEAKSSLSESSLNYFRNLHNLGVFTGRRYEVNRLVSDIRDAVGTLQDAKQGQEQNNDPQLPSLLSSLAYNLWRKSVAESCPADLEDALAIMRGLMESCPKHMDQAMSWNVMGHVLGEKALNEDSLVLLNDSIECFGLAIKSSGDSRRGQYQGNLGDAAVKRFERTGSMADLDLAIDALQMATALVSESRRLGPGWFVNLAQSLGKRYERTGDMRDLNGAINAATQAVDLTPAGNRVENRKNILGLWLATRHARSADRNDIELAIQHTEEALAKLDEAIAAGDSSLAHDRHECVGNLANHYGRRYLQIGYFQSDDSHDINKAIDLAREVTAVAIDHPKRGAHFSNLGNWLGWRYEKVHHESDLVEAVESQQIAAASVPANHPSKASFLLNLCHVLFLQYEKDSSNENRDLLLTCCKRGWECINANTSTRIRLAEQAARVYSLMGDWSQASFYLEEALRLVPMLSPRSLYSTDKQFMLQSFSGLGSRAAAAALSAGKGELHALGLLESGRDIINGLLMETRRDLVEVQDYDPHLAERFSRLRDELEVLTGAASVSPDTADSVLEKQARHHRETESKFNDTIEEIRSCPGLSRFLLGPTREELLEAARPGPIVVLNASTYRCDAFIIKCDKLSCVSLPLLNLEEIAKNVSRLQQGVATRKSLDVELEWLWKCLAEPCLTELGFDNAAVDDNWPHVWWIATGPLSRLPIHAAGLNQRHDTESVLDRVISSYSSSIKALIHGRRRVRSDTGMNKDFPGSAVLVAMEDTPGSSPLPFAGNEVEMLQKQCALLHLRPEMPEPYTDAVLEAMKTCTVFHFAGHGSARFANPSDSCLLLEDWQSNALTVDRLHGINIQDTRPFLAYLSACETKASDRVQLLDESLDLTSAFQLAGFRHVVGTLWVVSDERCVDVAKEFYKVVEKEGLTDTAISRGLHFAVRNVRNKHILQIGNSRKIEWAGGTTAEKPQANYSSYTWVPYIHSGI</sequence>
<dbReference type="InterPro" id="IPR024983">
    <property type="entry name" value="CHAT_dom"/>
</dbReference>
<gene>
    <name evidence="2" type="ORF">FMEXI_6462</name>
</gene>
<dbReference type="Pfam" id="PF12770">
    <property type="entry name" value="CHAT"/>
    <property type="match status" value="1"/>
</dbReference>
<name>A0A8H5IWJ7_9HYPO</name>
<dbReference type="InterPro" id="IPR011990">
    <property type="entry name" value="TPR-like_helical_dom_sf"/>
</dbReference>
<reference evidence="2 3" key="1">
    <citation type="submission" date="2020-05" db="EMBL/GenBank/DDBJ databases">
        <title>Identification and distribution of gene clusters putatively required for synthesis of sphingolipid metabolism inhibitors in phylogenetically diverse species of the filamentous fungus Fusarium.</title>
        <authorList>
            <person name="Kim H.-S."/>
            <person name="Busman M."/>
            <person name="Brown D.W."/>
            <person name="Divon H."/>
            <person name="Uhlig S."/>
            <person name="Proctor R.H."/>
        </authorList>
    </citation>
    <scope>NUCLEOTIDE SEQUENCE [LARGE SCALE GENOMIC DNA]</scope>
    <source>
        <strain evidence="2 3">NRRL 53147</strain>
    </source>
</reference>
<dbReference type="Gene3D" id="1.25.40.10">
    <property type="entry name" value="Tetratricopeptide repeat domain"/>
    <property type="match status" value="1"/>
</dbReference>
<dbReference type="EMBL" id="JAAOAM010000137">
    <property type="protein sequence ID" value="KAF5544633.1"/>
    <property type="molecule type" value="Genomic_DNA"/>
</dbReference>
<feature type="domain" description="CHAT" evidence="1">
    <location>
        <begin position="1101"/>
        <end position="1413"/>
    </location>
</feature>